<dbReference type="PANTHER" id="PTHR33609:SF5">
    <property type="entry name" value="LOW CALCIUM RESPONSE LOCUS PROTEIN S"/>
    <property type="match status" value="1"/>
</dbReference>
<comment type="caution">
    <text evidence="2">The sequence shown here is derived from an EMBL/GenBank/DDBJ whole genome shotgun (WGS) entry which is preliminary data.</text>
</comment>
<protein>
    <submittedName>
        <fullName evidence="2">Transposase</fullName>
    </submittedName>
</protein>
<comment type="similarity">
    <text evidence="1">Belongs to the transposase 8 family.</text>
</comment>
<dbReference type="Proteomes" id="UP001569175">
    <property type="component" value="Unassembled WGS sequence"/>
</dbReference>
<dbReference type="InterPro" id="IPR002514">
    <property type="entry name" value="Transposase_8"/>
</dbReference>
<proteinExistence type="inferred from homology"/>
<dbReference type="PANTHER" id="PTHR33609">
    <property type="entry name" value="LOW CALCIUM RESPONSE LOCUS PROTEIN S"/>
    <property type="match status" value="1"/>
</dbReference>
<dbReference type="InterPro" id="IPR009057">
    <property type="entry name" value="Homeodomain-like_sf"/>
</dbReference>
<evidence type="ECO:0000313" key="3">
    <source>
        <dbReference type="Proteomes" id="UP001569175"/>
    </source>
</evidence>
<dbReference type="SUPFAM" id="SSF46689">
    <property type="entry name" value="Homeodomain-like"/>
    <property type="match status" value="1"/>
</dbReference>
<gene>
    <name evidence="2" type="ORF">ACED57_09620</name>
</gene>
<dbReference type="InterPro" id="IPR052546">
    <property type="entry name" value="Transposase_8_domain"/>
</dbReference>
<name>A0ABV4KNU6_9VIBR</name>
<organism evidence="2 3">
    <name type="scientific">Vibrio atlanticus</name>
    <dbReference type="NCBI Taxonomy" id="693153"/>
    <lineage>
        <taxon>Bacteria</taxon>
        <taxon>Pseudomonadati</taxon>
        <taxon>Pseudomonadota</taxon>
        <taxon>Gammaproteobacteria</taxon>
        <taxon>Vibrionales</taxon>
        <taxon>Vibrionaceae</taxon>
        <taxon>Vibrio</taxon>
    </lineage>
</organism>
<accession>A0ABV4KNU6</accession>
<reference evidence="2 3" key="1">
    <citation type="submission" date="2024-06" db="EMBL/GenBank/DDBJ databases">
        <authorList>
            <person name="Steensen K."/>
            <person name="Seneca J."/>
            <person name="Bartlau N."/>
            <person name="Yu A.X."/>
            <person name="Polz M.F."/>
        </authorList>
    </citation>
    <scope>NUCLEOTIDE SEQUENCE [LARGE SCALE GENOMIC DNA]</scope>
    <source>
        <strain evidence="2 3">1F9</strain>
    </source>
</reference>
<dbReference type="EMBL" id="JBGOOL010000021">
    <property type="protein sequence ID" value="MEZ8053403.1"/>
    <property type="molecule type" value="Genomic_DNA"/>
</dbReference>
<keyword evidence="3" id="KW-1185">Reference proteome</keyword>
<dbReference type="Pfam" id="PF01527">
    <property type="entry name" value="HTH_Tnp_1"/>
    <property type="match status" value="1"/>
</dbReference>
<evidence type="ECO:0000313" key="2">
    <source>
        <dbReference type="EMBL" id="MEZ8053403.1"/>
    </source>
</evidence>
<evidence type="ECO:0000256" key="1">
    <source>
        <dbReference type="ARBA" id="ARBA00009964"/>
    </source>
</evidence>
<dbReference type="RefSeq" id="WP_371707633.1">
    <property type="nucleotide sequence ID" value="NZ_JBGOOL010000021.1"/>
</dbReference>
<sequence>MEAGRKVKDVCREYAVALPTYYNWKSKYGGMEASDVKKLKALEEENRRLKAMFAELSMEHRTVKDILEKKL</sequence>